<dbReference type="EMBL" id="JBHSML010000032">
    <property type="protein sequence ID" value="MFC5519176.1"/>
    <property type="molecule type" value="Genomic_DNA"/>
</dbReference>
<proteinExistence type="predicted"/>
<protein>
    <submittedName>
        <fullName evidence="1">Uncharacterized protein</fullName>
    </submittedName>
</protein>
<dbReference type="Proteomes" id="UP001596150">
    <property type="component" value="Unassembled WGS sequence"/>
</dbReference>
<organism evidence="1 2">
    <name type="scientific">Kaistia terrae</name>
    <dbReference type="NCBI Taxonomy" id="537017"/>
    <lineage>
        <taxon>Bacteria</taxon>
        <taxon>Pseudomonadati</taxon>
        <taxon>Pseudomonadota</taxon>
        <taxon>Alphaproteobacteria</taxon>
        <taxon>Hyphomicrobiales</taxon>
        <taxon>Kaistiaceae</taxon>
        <taxon>Kaistia</taxon>
    </lineage>
</organism>
<keyword evidence="2" id="KW-1185">Reference proteome</keyword>
<sequence length="60" mass="6497">MIKLGDKVCDPVTGFTGTATARLEELGTAPQIRVEAQNASPHEAIQSHWLNEPRLLAKAD</sequence>
<evidence type="ECO:0000313" key="1">
    <source>
        <dbReference type="EMBL" id="MFC5519176.1"/>
    </source>
</evidence>
<name>A0ABW0Q3L7_9HYPH</name>
<gene>
    <name evidence="1" type="ORF">ACFPP9_25650</name>
</gene>
<accession>A0ABW0Q3L7</accession>
<reference evidence="2" key="1">
    <citation type="journal article" date="2019" name="Int. J. Syst. Evol. Microbiol.">
        <title>The Global Catalogue of Microorganisms (GCM) 10K type strain sequencing project: providing services to taxonomists for standard genome sequencing and annotation.</title>
        <authorList>
            <consortium name="The Broad Institute Genomics Platform"/>
            <consortium name="The Broad Institute Genome Sequencing Center for Infectious Disease"/>
            <person name="Wu L."/>
            <person name="Ma J."/>
        </authorList>
    </citation>
    <scope>NUCLEOTIDE SEQUENCE [LARGE SCALE GENOMIC DNA]</scope>
    <source>
        <strain evidence="2">KACC 12633</strain>
    </source>
</reference>
<comment type="caution">
    <text evidence="1">The sequence shown here is derived from an EMBL/GenBank/DDBJ whole genome shotgun (WGS) entry which is preliminary data.</text>
</comment>
<dbReference type="RefSeq" id="WP_266346151.1">
    <property type="nucleotide sequence ID" value="NZ_JAPKNH010000013.1"/>
</dbReference>
<evidence type="ECO:0000313" key="2">
    <source>
        <dbReference type="Proteomes" id="UP001596150"/>
    </source>
</evidence>